<evidence type="ECO:0000313" key="2">
    <source>
        <dbReference type="EMBL" id="GAA1115076.1"/>
    </source>
</evidence>
<accession>A0ABN1U3A8</accession>
<dbReference type="Pfam" id="PF00550">
    <property type="entry name" value="PP-binding"/>
    <property type="match status" value="1"/>
</dbReference>
<dbReference type="InterPro" id="IPR036736">
    <property type="entry name" value="ACP-like_sf"/>
</dbReference>
<dbReference type="Gene3D" id="1.10.1200.10">
    <property type="entry name" value="ACP-like"/>
    <property type="match status" value="1"/>
</dbReference>
<name>A0ABN1U3A8_9ACTN</name>
<dbReference type="Proteomes" id="UP001501581">
    <property type="component" value="Unassembled WGS sequence"/>
</dbReference>
<dbReference type="EMBL" id="BAAALG010000019">
    <property type="protein sequence ID" value="GAA1115076.1"/>
    <property type="molecule type" value="Genomic_DNA"/>
</dbReference>
<evidence type="ECO:0000259" key="1">
    <source>
        <dbReference type="Pfam" id="PF00550"/>
    </source>
</evidence>
<evidence type="ECO:0000313" key="3">
    <source>
        <dbReference type="Proteomes" id="UP001501581"/>
    </source>
</evidence>
<feature type="domain" description="Carrier" evidence="1">
    <location>
        <begin position="8"/>
        <end position="58"/>
    </location>
</feature>
<reference evidence="2 3" key="1">
    <citation type="journal article" date="2019" name="Int. J. Syst. Evol. Microbiol.">
        <title>The Global Catalogue of Microorganisms (GCM) 10K type strain sequencing project: providing services to taxonomists for standard genome sequencing and annotation.</title>
        <authorList>
            <consortium name="The Broad Institute Genomics Platform"/>
            <consortium name="The Broad Institute Genome Sequencing Center for Infectious Disease"/>
            <person name="Wu L."/>
            <person name="Ma J."/>
        </authorList>
    </citation>
    <scope>NUCLEOTIDE SEQUENCE [LARGE SCALE GENOMIC DNA]</scope>
    <source>
        <strain evidence="2 3">JCM 13008</strain>
    </source>
</reference>
<comment type="caution">
    <text evidence="2">The sequence shown here is derived from an EMBL/GenBank/DDBJ whole genome shotgun (WGS) entry which is preliminary data.</text>
</comment>
<sequence length="83" mass="8805">MTTTPESILALIGEFLTRASKSRDDLSAQTSLWADGLELDSLEAAELSAMLEDAYGTDPFSVGATMPETVADVLAFYEGARTA</sequence>
<organism evidence="2 3">
    <name type="scientific">Nocardioides dubius</name>
    <dbReference type="NCBI Taxonomy" id="317019"/>
    <lineage>
        <taxon>Bacteria</taxon>
        <taxon>Bacillati</taxon>
        <taxon>Actinomycetota</taxon>
        <taxon>Actinomycetes</taxon>
        <taxon>Propionibacteriales</taxon>
        <taxon>Nocardioidaceae</taxon>
        <taxon>Nocardioides</taxon>
    </lineage>
</organism>
<dbReference type="SUPFAM" id="SSF47336">
    <property type="entry name" value="ACP-like"/>
    <property type="match status" value="1"/>
</dbReference>
<protein>
    <recommendedName>
        <fullName evidence="1">Carrier domain-containing protein</fullName>
    </recommendedName>
</protein>
<gene>
    <name evidence="2" type="ORF">GCM10009668_42220</name>
</gene>
<dbReference type="RefSeq" id="WP_343996921.1">
    <property type="nucleotide sequence ID" value="NZ_BAAALG010000019.1"/>
</dbReference>
<proteinExistence type="predicted"/>
<keyword evidence="3" id="KW-1185">Reference proteome</keyword>
<dbReference type="InterPro" id="IPR009081">
    <property type="entry name" value="PP-bd_ACP"/>
</dbReference>